<dbReference type="EMBL" id="PKPP01000136">
    <property type="protein sequence ID" value="PWA97236.1"/>
    <property type="molecule type" value="Genomic_DNA"/>
</dbReference>
<evidence type="ECO:0000256" key="8">
    <source>
        <dbReference type="SAM" id="MobiDB-lite"/>
    </source>
</evidence>
<name>A0A2U1QGU8_ARTAN</name>
<dbReference type="GO" id="GO:0004566">
    <property type="term" value="F:beta-glucuronidase activity"/>
    <property type="evidence" value="ECO:0007669"/>
    <property type="project" value="TreeGrafter"/>
</dbReference>
<protein>
    <submittedName>
        <fullName evidence="9">Heparanase-like protein 3</fullName>
    </submittedName>
</protein>
<reference evidence="9 10" key="1">
    <citation type="journal article" date="2018" name="Mol. Plant">
        <title>The genome of Artemisia annua provides insight into the evolution of Asteraceae family and artemisinin biosynthesis.</title>
        <authorList>
            <person name="Shen Q."/>
            <person name="Zhang L."/>
            <person name="Liao Z."/>
            <person name="Wang S."/>
            <person name="Yan T."/>
            <person name="Shi P."/>
            <person name="Liu M."/>
            <person name="Fu X."/>
            <person name="Pan Q."/>
            <person name="Wang Y."/>
            <person name="Lv Z."/>
            <person name="Lu X."/>
            <person name="Zhang F."/>
            <person name="Jiang W."/>
            <person name="Ma Y."/>
            <person name="Chen M."/>
            <person name="Hao X."/>
            <person name="Li L."/>
            <person name="Tang Y."/>
            <person name="Lv G."/>
            <person name="Zhou Y."/>
            <person name="Sun X."/>
            <person name="Brodelius P.E."/>
            <person name="Rose J.K.C."/>
            <person name="Tang K."/>
        </authorList>
    </citation>
    <scope>NUCLEOTIDE SEQUENCE [LARGE SCALE GENOMIC DNA]</scope>
    <source>
        <strain evidence="10">cv. Huhao1</strain>
        <tissue evidence="9">Leaf</tissue>
    </source>
</reference>
<dbReference type="GO" id="GO:0009535">
    <property type="term" value="C:chloroplast thylakoid membrane"/>
    <property type="evidence" value="ECO:0007669"/>
    <property type="project" value="UniProtKB-SubCell"/>
</dbReference>
<keyword evidence="6" id="KW-0603">Photosystem I</keyword>
<sequence>MFLYLILDCFCSFNPGISWFQEGRIRYEQFEVMMKAGTDWSKASRQYSRERCSILIVSAEEQSTAPPAAAEAEPKKEAAPKPPPIGPKRGAKVRILRKESYWLKGVGSTVNGDKDCKYNNSYFSKKWLWLPRIVAESSLALADLFQEILMNSRTSTVAWVGEAGGAYNSGRNQATNAFVFSFWYLDQLGMASSYITKTYCRKTLRGGNYVLLNTHICPMKFTGVNSRFPVSIKCFNRFMFFLSS</sequence>
<dbReference type="Proteomes" id="UP000245207">
    <property type="component" value="Unassembled WGS sequence"/>
</dbReference>
<dbReference type="GO" id="GO:0015979">
    <property type="term" value="P:photosynthesis"/>
    <property type="evidence" value="ECO:0007669"/>
    <property type="project" value="UniProtKB-KW"/>
</dbReference>
<dbReference type="SUPFAM" id="SSF50090">
    <property type="entry name" value="Electron transport accessory proteins"/>
    <property type="match status" value="1"/>
</dbReference>
<evidence type="ECO:0000256" key="7">
    <source>
        <dbReference type="ARBA" id="ARBA00023136"/>
    </source>
</evidence>
<dbReference type="GO" id="GO:0009505">
    <property type="term" value="C:plant-type cell wall"/>
    <property type="evidence" value="ECO:0007669"/>
    <property type="project" value="TreeGrafter"/>
</dbReference>
<dbReference type="Pfam" id="PF03662">
    <property type="entry name" value="Glyco_hydro_79n"/>
    <property type="match status" value="1"/>
</dbReference>
<dbReference type="InterPro" id="IPR017853">
    <property type="entry name" value="GH"/>
</dbReference>
<keyword evidence="5" id="KW-0602">Photosynthesis</keyword>
<proteinExistence type="inferred from homology"/>
<dbReference type="SUPFAM" id="SSF51445">
    <property type="entry name" value="(Trans)glycosidases"/>
    <property type="match status" value="1"/>
</dbReference>
<evidence type="ECO:0000256" key="4">
    <source>
        <dbReference type="ARBA" id="ARBA00009800"/>
    </source>
</evidence>
<comment type="similarity">
    <text evidence="3">Belongs to the PsaE family.</text>
</comment>
<evidence type="ECO:0000256" key="1">
    <source>
        <dbReference type="ARBA" id="ARBA00001993"/>
    </source>
</evidence>
<comment type="subcellular location">
    <subcellularLocation>
        <location evidence="2">Plastid</location>
        <location evidence="2">Chloroplast thylakoid membrane</location>
        <topology evidence="2">Peripheral membrane protein</topology>
    </subcellularLocation>
</comment>
<dbReference type="GO" id="GO:0009538">
    <property type="term" value="C:photosystem I reaction center"/>
    <property type="evidence" value="ECO:0007669"/>
    <property type="project" value="InterPro"/>
</dbReference>
<dbReference type="Gene3D" id="2.30.30.50">
    <property type="match status" value="1"/>
</dbReference>
<dbReference type="PANTHER" id="PTHR14363">
    <property type="entry name" value="HEPARANASE-RELATED"/>
    <property type="match status" value="1"/>
</dbReference>
<feature type="region of interest" description="Disordered" evidence="8">
    <location>
        <begin position="63"/>
        <end position="89"/>
    </location>
</feature>
<dbReference type="InterPro" id="IPR005199">
    <property type="entry name" value="Glyco_hydro_79"/>
</dbReference>
<dbReference type="Pfam" id="PF02427">
    <property type="entry name" value="PSI_PsaE"/>
    <property type="match status" value="1"/>
</dbReference>
<gene>
    <name evidence="9" type="ORF">CTI12_AA031330</name>
</gene>
<dbReference type="AlphaFoldDB" id="A0A2U1QGU8"/>
<comment type="similarity">
    <text evidence="4">Belongs to the glycosyl hydrolase 79 family.</text>
</comment>
<comment type="function">
    <text evidence="1">Stabilizes the interaction between PsaC and the PSI core, assists the docking of the ferredoxin to PSI and interacts with ferredoxin-NADP oxidoreductase.</text>
</comment>
<dbReference type="OrthoDB" id="1691246at2759"/>
<dbReference type="InterPro" id="IPR008990">
    <property type="entry name" value="Elect_transpt_acc-like_dom_sf"/>
</dbReference>
<evidence type="ECO:0000313" key="10">
    <source>
        <dbReference type="Proteomes" id="UP000245207"/>
    </source>
</evidence>
<evidence type="ECO:0000256" key="6">
    <source>
        <dbReference type="ARBA" id="ARBA00022836"/>
    </source>
</evidence>
<organism evidence="9 10">
    <name type="scientific">Artemisia annua</name>
    <name type="common">Sweet wormwood</name>
    <dbReference type="NCBI Taxonomy" id="35608"/>
    <lineage>
        <taxon>Eukaryota</taxon>
        <taxon>Viridiplantae</taxon>
        <taxon>Streptophyta</taxon>
        <taxon>Embryophyta</taxon>
        <taxon>Tracheophyta</taxon>
        <taxon>Spermatophyta</taxon>
        <taxon>Magnoliopsida</taxon>
        <taxon>eudicotyledons</taxon>
        <taxon>Gunneridae</taxon>
        <taxon>Pentapetalae</taxon>
        <taxon>asterids</taxon>
        <taxon>campanulids</taxon>
        <taxon>Asterales</taxon>
        <taxon>Asteraceae</taxon>
        <taxon>Asteroideae</taxon>
        <taxon>Anthemideae</taxon>
        <taxon>Artemisiinae</taxon>
        <taxon>Artemisia</taxon>
    </lineage>
</organism>
<dbReference type="PANTHER" id="PTHR14363:SF17">
    <property type="entry name" value="HEPARANASE-LIKE PROTEIN 3"/>
    <property type="match status" value="1"/>
</dbReference>
<keyword evidence="7" id="KW-0472">Membrane</keyword>
<keyword evidence="10" id="KW-1185">Reference proteome</keyword>
<comment type="caution">
    <text evidence="9">The sequence shown here is derived from an EMBL/GenBank/DDBJ whole genome shotgun (WGS) entry which is preliminary data.</text>
</comment>
<dbReference type="InterPro" id="IPR003375">
    <property type="entry name" value="PSI_PsaE"/>
</dbReference>
<evidence type="ECO:0000256" key="5">
    <source>
        <dbReference type="ARBA" id="ARBA00022531"/>
    </source>
</evidence>
<evidence type="ECO:0000256" key="3">
    <source>
        <dbReference type="ARBA" id="ARBA00007501"/>
    </source>
</evidence>
<accession>A0A2U1QGU8</accession>
<evidence type="ECO:0000313" key="9">
    <source>
        <dbReference type="EMBL" id="PWA97236.1"/>
    </source>
</evidence>
<evidence type="ECO:0000256" key="2">
    <source>
        <dbReference type="ARBA" id="ARBA00004525"/>
    </source>
</evidence>